<keyword evidence="10" id="KW-0436">Ligase</keyword>
<dbReference type="Gene3D" id="1.10.10.10">
    <property type="entry name" value="Winged helix-like DNA-binding domain superfamily/Winged helix DNA-binding domain"/>
    <property type="match status" value="1"/>
</dbReference>
<proteinExistence type="inferred from homology"/>
<evidence type="ECO:0000256" key="6">
    <source>
        <dbReference type="ARBA" id="ARBA00040451"/>
    </source>
</evidence>
<dbReference type="InterPro" id="IPR016159">
    <property type="entry name" value="Cullin_repeat-like_dom_sf"/>
</dbReference>
<sequence length="697" mass="78693">MNRYWCKRQREEGVSDIYDVYPLFLLLWNTELFLPLQDKLITAGLEQISLRRVGKMINSDHIKDLASSLVSVSLCEADQAHRHPPGDRSTSLAADAQSYEVYRHYFEQKFIATTQIHYAHEGSTFRAHHSVVEYMQRAEMWINDEEQWCELYLPHITLPLLRKTCNAQLIEAASSALCQEFLPLLGHERLDDLARLYRLLSRLPNGLSPLLQMFKDHVCQSGKDAMETLAKQTGATSSSSGGDTVVDPRMYTDTLLAVHQKFLGMVNRALNGDSNFTIELDKACREFINRNSLCNSGTAFRSPELLARYADLLLRKGSSVGGGQGSAGNGGGPSKGVVDEAALEEHLSGVMTVFKYIDDKDVFQKFYSKMLAKRLVNGTSVTEDAEASMISKLKVACGHEYTSKLQRMFMDISISRELYQGFRQWLAETSQPMPSFDFSMLVLGTAYWPLQSPTTPFRVPEEIAGAHTQFQNYYDTKHSGRNLNWLFQYSKAEVRTPFTKSKGNPVYTLQVSTYQLAILLLFNHADTWSFEALQQSTNLLADTLSKELTYLVKSRLLLVTTTPLSSASAQVLVTAAGASDGNPPSPQSQYTLNLGFKSRKVRLNLNIPMKSEQKQEVETTNKTVTEDRKVLIQAAIVRIMKTRRTMEHVQLMNEVIAQLQARFKPSVPDIKKAIDAVVDRDYIERIEGQKNMYKYLA</sequence>
<dbReference type="GO" id="GO:0006511">
    <property type="term" value="P:ubiquitin-dependent protein catabolic process"/>
    <property type="evidence" value="ECO:0007669"/>
    <property type="project" value="InterPro"/>
</dbReference>
<evidence type="ECO:0000256" key="2">
    <source>
        <dbReference type="ARBA" id="ARBA00006019"/>
    </source>
</evidence>
<dbReference type="Gene3D" id="3.30.230.130">
    <property type="entry name" value="Cullin, Chain C, Domain 2"/>
    <property type="match status" value="1"/>
</dbReference>
<dbReference type="SUPFAM" id="SSF74788">
    <property type="entry name" value="Cullin repeat-like"/>
    <property type="match status" value="1"/>
</dbReference>
<dbReference type="FunFam" id="1.10.10.10:FF:000014">
    <property type="entry name" value="Cullin 1"/>
    <property type="match status" value="1"/>
</dbReference>
<gene>
    <name evidence="10" type="primary">CDC53</name>
    <name evidence="10" type="ORF">H4R34_001687</name>
</gene>
<dbReference type="Gene3D" id="1.20.1310.10">
    <property type="entry name" value="Cullin Repeats"/>
    <property type="match status" value="3"/>
</dbReference>
<dbReference type="GO" id="GO:0031625">
    <property type="term" value="F:ubiquitin protein ligase binding"/>
    <property type="evidence" value="ECO:0007669"/>
    <property type="project" value="InterPro"/>
</dbReference>
<dbReference type="PROSITE" id="PS50069">
    <property type="entry name" value="CULLIN_2"/>
    <property type="match status" value="1"/>
</dbReference>
<keyword evidence="11" id="KW-1185">Reference proteome</keyword>
<dbReference type="InterPro" id="IPR045093">
    <property type="entry name" value="Cullin"/>
</dbReference>
<comment type="similarity">
    <text evidence="2 7 8">Belongs to the cullin family.</text>
</comment>
<dbReference type="FunFam" id="1.20.1310.10:FF:000002">
    <property type="entry name" value="cullin-3 isoform X1"/>
    <property type="match status" value="1"/>
</dbReference>
<dbReference type="SMART" id="SM00884">
    <property type="entry name" value="Cullin_Nedd8"/>
    <property type="match status" value="1"/>
</dbReference>
<dbReference type="Pfam" id="PF26557">
    <property type="entry name" value="Cullin_AB"/>
    <property type="match status" value="1"/>
</dbReference>
<name>A0A9W8EA19_9FUNG</name>
<dbReference type="GO" id="GO:0016874">
    <property type="term" value="F:ligase activity"/>
    <property type="evidence" value="ECO:0007669"/>
    <property type="project" value="UniProtKB-KW"/>
</dbReference>
<dbReference type="EMBL" id="JANBQB010000088">
    <property type="protein sequence ID" value="KAJ1982509.1"/>
    <property type="molecule type" value="Genomic_DNA"/>
</dbReference>
<dbReference type="SMART" id="SM00182">
    <property type="entry name" value="CULLIN"/>
    <property type="match status" value="1"/>
</dbReference>
<dbReference type="InterPro" id="IPR016158">
    <property type="entry name" value="Cullin_homology"/>
</dbReference>
<dbReference type="OrthoDB" id="27073at2759"/>
<keyword evidence="5" id="KW-0832">Ubl conjugation</keyword>
<evidence type="ECO:0000256" key="1">
    <source>
        <dbReference type="ARBA" id="ARBA00004906"/>
    </source>
</evidence>
<evidence type="ECO:0000256" key="8">
    <source>
        <dbReference type="RuleBase" id="RU003829"/>
    </source>
</evidence>
<dbReference type="PANTHER" id="PTHR11932">
    <property type="entry name" value="CULLIN"/>
    <property type="match status" value="1"/>
</dbReference>
<organism evidence="10 11">
    <name type="scientific">Dimargaris verticillata</name>
    <dbReference type="NCBI Taxonomy" id="2761393"/>
    <lineage>
        <taxon>Eukaryota</taxon>
        <taxon>Fungi</taxon>
        <taxon>Fungi incertae sedis</taxon>
        <taxon>Zoopagomycota</taxon>
        <taxon>Kickxellomycotina</taxon>
        <taxon>Dimargaritomycetes</taxon>
        <taxon>Dimargaritales</taxon>
        <taxon>Dimargaritaceae</taxon>
        <taxon>Dimargaris</taxon>
    </lineage>
</organism>
<evidence type="ECO:0000313" key="11">
    <source>
        <dbReference type="Proteomes" id="UP001151582"/>
    </source>
</evidence>
<dbReference type="SUPFAM" id="SSF46785">
    <property type="entry name" value="Winged helix' DNA-binding domain"/>
    <property type="match status" value="1"/>
</dbReference>
<dbReference type="InterPro" id="IPR019559">
    <property type="entry name" value="Cullin_neddylation_domain"/>
</dbReference>
<dbReference type="AlphaFoldDB" id="A0A9W8EA19"/>
<dbReference type="FunFam" id="1.20.1310.10:FF:000014">
    <property type="entry name" value="Cullin 5"/>
    <property type="match status" value="1"/>
</dbReference>
<accession>A0A9W8EA19</accession>
<evidence type="ECO:0000259" key="9">
    <source>
        <dbReference type="PROSITE" id="PS50069"/>
    </source>
</evidence>
<dbReference type="SUPFAM" id="SSF75632">
    <property type="entry name" value="Cullin homology domain"/>
    <property type="match status" value="1"/>
</dbReference>
<protein>
    <recommendedName>
        <fullName evidence="6">Cullin-5</fullName>
    </recommendedName>
</protein>
<dbReference type="InterPro" id="IPR001373">
    <property type="entry name" value="Cullin_N"/>
</dbReference>
<feature type="domain" description="Cullin family profile" evidence="9">
    <location>
        <begin position="301"/>
        <end position="552"/>
    </location>
</feature>
<keyword evidence="4" id="KW-0833">Ubl conjugation pathway</keyword>
<dbReference type="Proteomes" id="UP001151582">
    <property type="component" value="Unassembled WGS sequence"/>
</dbReference>
<comment type="caution">
    <text evidence="10">The sequence shown here is derived from an EMBL/GenBank/DDBJ whole genome shotgun (WGS) entry which is preliminary data.</text>
</comment>
<evidence type="ECO:0000313" key="10">
    <source>
        <dbReference type="EMBL" id="KAJ1982509.1"/>
    </source>
</evidence>
<evidence type="ECO:0000256" key="3">
    <source>
        <dbReference type="ARBA" id="ARBA00022499"/>
    </source>
</evidence>
<dbReference type="InterPro" id="IPR059120">
    <property type="entry name" value="Cullin-like_AB"/>
</dbReference>
<reference evidence="10" key="1">
    <citation type="submission" date="2022-07" db="EMBL/GenBank/DDBJ databases">
        <title>Phylogenomic reconstructions and comparative analyses of Kickxellomycotina fungi.</title>
        <authorList>
            <person name="Reynolds N.K."/>
            <person name="Stajich J.E."/>
            <person name="Barry K."/>
            <person name="Grigoriev I.V."/>
            <person name="Crous P."/>
            <person name="Smith M.E."/>
        </authorList>
    </citation>
    <scope>NUCLEOTIDE SEQUENCE</scope>
    <source>
        <strain evidence="10">RSA 567</strain>
    </source>
</reference>
<dbReference type="InterPro" id="IPR036388">
    <property type="entry name" value="WH-like_DNA-bd_sf"/>
</dbReference>
<dbReference type="InterPro" id="IPR036390">
    <property type="entry name" value="WH_DNA-bd_sf"/>
</dbReference>
<dbReference type="Pfam" id="PF10557">
    <property type="entry name" value="Cullin_Nedd8"/>
    <property type="match status" value="1"/>
</dbReference>
<evidence type="ECO:0000256" key="7">
    <source>
        <dbReference type="PROSITE-ProRule" id="PRU00330"/>
    </source>
</evidence>
<evidence type="ECO:0000256" key="4">
    <source>
        <dbReference type="ARBA" id="ARBA00022786"/>
    </source>
</evidence>
<keyword evidence="3" id="KW-1017">Isopeptide bond</keyword>
<dbReference type="InterPro" id="IPR036317">
    <property type="entry name" value="Cullin_homology_sf"/>
</dbReference>
<evidence type="ECO:0000256" key="5">
    <source>
        <dbReference type="ARBA" id="ARBA00022843"/>
    </source>
</evidence>
<dbReference type="Pfam" id="PF00888">
    <property type="entry name" value="Cullin"/>
    <property type="match status" value="1"/>
</dbReference>
<comment type="pathway">
    <text evidence="1">Protein modification; protein ubiquitination.</text>
</comment>